<dbReference type="PANTHER" id="PTHR43540:SF6">
    <property type="entry name" value="ISOCHORISMATASE-LIKE DOMAIN-CONTAINING PROTEIN"/>
    <property type="match status" value="1"/>
</dbReference>
<dbReference type="AlphaFoldDB" id="A0A1H9L750"/>
<dbReference type="Proteomes" id="UP000198504">
    <property type="component" value="Unassembled WGS sequence"/>
</dbReference>
<evidence type="ECO:0000313" key="3">
    <source>
        <dbReference type="EMBL" id="SER07190.1"/>
    </source>
</evidence>
<dbReference type="InterPro" id="IPR036380">
    <property type="entry name" value="Isochorismatase-like_sf"/>
</dbReference>
<feature type="domain" description="Isochorismatase-like" evidence="2">
    <location>
        <begin position="23"/>
        <end position="164"/>
    </location>
</feature>
<evidence type="ECO:0000259" key="2">
    <source>
        <dbReference type="Pfam" id="PF00857"/>
    </source>
</evidence>
<sequence>MRFLTVQDLLVTTRGVQAGVMNSALLVVDAQESFRQREDWSAVSNPSIVDEILALVEPARARGDLVVWVLHAEPGSGGVFDPARGFVQLLPGLSVTEGEPVLTKTAHNAFTTTNLQQQLTQHGVKEVVVSGIRTEQCCETTARIASDLGFDVTFVSDATATMPLADPRAPAGRPYREILADPRTLSTAQVVQRTEYALAGRFARVCMVRDLVGTSA</sequence>
<dbReference type="PANTHER" id="PTHR43540">
    <property type="entry name" value="PEROXYUREIDOACRYLATE/UREIDOACRYLATE AMIDOHYDROLASE-RELATED"/>
    <property type="match status" value="1"/>
</dbReference>
<dbReference type="GO" id="GO:0016787">
    <property type="term" value="F:hydrolase activity"/>
    <property type="evidence" value="ECO:0007669"/>
    <property type="project" value="UniProtKB-KW"/>
</dbReference>
<reference evidence="4" key="1">
    <citation type="submission" date="2016-10" db="EMBL/GenBank/DDBJ databases">
        <authorList>
            <person name="Varghese N."/>
            <person name="Submissions S."/>
        </authorList>
    </citation>
    <scope>NUCLEOTIDE SEQUENCE [LARGE SCALE GENOMIC DNA]</scope>
    <source>
        <strain evidence="4">CGMCC 4.6856</strain>
    </source>
</reference>
<organism evidence="3 4">
    <name type="scientific">Microlunatus flavus</name>
    <dbReference type="NCBI Taxonomy" id="1036181"/>
    <lineage>
        <taxon>Bacteria</taxon>
        <taxon>Bacillati</taxon>
        <taxon>Actinomycetota</taxon>
        <taxon>Actinomycetes</taxon>
        <taxon>Propionibacteriales</taxon>
        <taxon>Propionibacteriaceae</taxon>
        <taxon>Microlunatus</taxon>
    </lineage>
</organism>
<dbReference type="InterPro" id="IPR000868">
    <property type="entry name" value="Isochorismatase-like_dom"/>
</dbReference>
<dbReference type="STRING" id="1036181.SAMN05421756_108188"/>
<dbReference type="Gene3D" id="3.40.50.850">
    <property type="entry name" value="Isochorismatase-like"/>
    <property type="match status" value="1"/>
</dbReference>
<dbReference type="SUPFAM" id="SSF52499">
    <property type="entry name" value="Isochorismatase-like hydrolases"/>
    <property type="match status" value="1"/>
</dbReference>
<gene>
    <name evidence="3" type="ORF">SAMN05421756_108188</name>
</gene>
<keyword evidence="1" id="KW-0378">Hydrolase</keyword>
<protein>
    <submittedName>
        <fullName evidence="3">Nicotinamidase-related amidase</fullName>
    </submittedName>
</protein>
<accession>A0A1H9L750</accession>
<dbReference type="InterPro" id="IPR050272">
    <property type="entry name" value="Isochorismatase-like_hydrls"/>
</dbReference>
<proteinExistence type="predicted"/>
<dbReference type="Pfam" id="PF00857">
    <property type="entry name" value="Isochorismatase"/>
    <property type="match status" value="1"/>
</dbReference>
<dbReference type="EMBL" id="FOFA01000008">
    <property type="protein sequence ID" value="SER07190.1"/>
    <property type="molecule type" value="Genomic_DNA"/>
</dbReference>
<evidence type="ECO:0000256" key="1">
    <source>
        <dbReference type="ARBA" id="ARBA00022801"/>
    </source>
</evidence>
<evidence type="ECO:0000313" key="4">
    <source>
        <dbReference type="Proteomes" id="UP000198504"/>
    </source>
</evidence>
<keyword evidence="4" id="KW-1185">Reference proteome</keyword>
<name>A0A1H9L750_9ACTN</name>